<evidence type="ECO:0000313" key="3">
    <source>
        <dbReference type="EMBL" id="MDN5211730.1"/>
    </source>
</evidence>
<reference evidence="3" key="1">
    <citation type="submission" date="2023-06" db="EMBL/GenBank/DDBJ databases">
        <title>Genomic of Agaribacillus aureum.</title>
        <authorList>
            <person name="Wang G."/>
        </authorList>
    </citation>
    <scope>NUCLEOTIDE SEQUENCE</scope>
    <source>
        <strain evidence="3">BMA12</strain>
    </source>
</reference>
<feature type="transmembrane region" description="Helical" evidence="1">
    <location>
        <begin position="7"/>
        <end position="25"/>
    </location>
</feature>
<feature type="transmembrane region" description="Helical" evidence="1">
    <location>
        <begin position="57"/>
        <end position="78"/>
    </location>
</feature>
<dbReference type="Proteomes" id="UP001172083">
    <property type="component" value="Unassembled WGS sequence"/>
</dbReference>
<proteinExistence type="predicted"/>
<protein>
    <recommendedName>
        <fullName evidence="2">CBU-0592-like domain-containing protein</fullName>
    </recommendedName>
</protein>
<gene>
    <name evidence="3" type="ORF">QQ020_06700</name>
</gene>
<dbReference type="NCBIfam" id="NF047864">
    <property type="entry name" value="CBU_0592_membra"/>
    <property type="match status" value="1"/>
</dbReference>
<comment type="caution">
    <text evidence="3">The sequence shown here is derived from an EMBL/GenBank/DDBJ whole genome shotgun (WGS) entry which is preliminary data.</text>
</comment>
<keyword evidence="1" id="KW-0812">Transmembrane</keyword>
<dbReference type="EMBL" id="JAUJEB010000001">
    <property type="protein sequence ID" value="MDN5211730.1"/>
    <property type="molecule type" value="Genomic_DNA"/>
</dbReference>
<evidence type="ECO:0000259" key="2">
    <source>
        <dbReference type="Pfam" id="PF26604"/>
    </source>
</evidence>
<organism evidence="3 4">
    <name type="scientific">Agaribacillus aureus</name>
    <dbReference type="NCBI Taxonomy" id="3051825"/>
    <lineage>
        <taxon>Bacteria</taxon>
        <taxon>Pseudomonadati</taxon>
        <taxon>Bacteroidota</taxon>
        <taxon>Cytophagia</taxon>
        <taxon>Cytophagales</taxon>
        <taxon>Splendidivirgaceae</taxon>
        <taxon>Agaribacillus</taxon>
    </lineage>
</organism>
<keyword evidence="1" id="KW-0472">Membrane</keyword>
<dbReference type="RefSeq" id="WP_346757059.1">
    <property type="nucleotide sequence ID" value="NZ_JAUJEB010000001.1"/>
</dbReference>
<evidence type="ECO:0000313" key="4">
    <source>
        <dbReference type="Proteomes" id="UP001172083"/>
    </source>
</evidence>
<dbReference type="Pfam" id="PF26604">
    <property type="entry name" value="CBU_0592"/>
    <property type="match status" value="1"/>
</dbReference>
<feature type="domain" description="CBU-0592-like" evidence="2">
    <location>
        <begin position="10"/>
        <end position="80"/>
    </location>
</feature>
<sequence>MINITELIIDTLGWMGAAFYIFPYLQLNTKKWNINTPAYHTCNIIGSLFLTINTLYYLSYPAAFTNAFWGAIAVYGLLKHSTVKSG</sequence>
<keyword evidence="1" id="KW-1133">Transmembrane helix</keyword>
<evidence type="ECO:0000256" key="1">
    <source>
        <dbReference type="SAM" id="Phobius"/>
    </source>
</evidence>
<keyword evidence="4" id="KW-1185">Reference proteome</keyword>
<dbReference type="InterPro" id="IPR058058">
    <property type="entry name" value="CBU_0592-like"/>
</dbReference>
<accession>A0ABT8L4J7</accession>
<name>A0ABT8L4J7_9BACT</name>